<dbReference type="EMBL" id="UINC01106501">
    <property type="protein sequence ID" value="SVC71213.1"/>
    <property type="molecule type" value="Genomic_DNA"/>
</dbReference>
<dbReference type="InterPro" id="IPR029041">
    <property type="entry name" value="FAD-linked_oxidoreductase-like"/>
</dbReference>
<accession>A0A382PCU9</accession>
<dbReference type="GO" id="GO:0006562">
    <property type="term" value="P:L-proline catabolic process"/>
    <property type="evidence" value="ECO:0007669"/>
    <property type="project" value="InterPro"/>
</dbReference>
<evidence type="ECO:0000256" key="1">
    <source>
        <dbReference type="ARBA" id="ARBA00023002"/>
    </source>
</evidence>
<name>A0A382PCU9_9ZZZZ</name>
<dbReference type="AlphaFoldDB" id="A0A382PCU9"/>
<dbReference type="GO" id="GO:0004657">
    <property type="term" value="F:proline dehydrogenase activity"/>
    <property type="evidence" value="ECO:0007669"/>
    <property type="project" value="InterPro"/>
</dbReference>
<organism evidence="3">
    <name type="scientific">marine metagenome</name>
    <dbReference type="NCBI Taxonomy" id="408172"/>
    <lineage>
        <taxon>unclassified sequences</taxon>
        <taxon>metagenomes</taxon>
        <taxon>ecological metagenomes</taxon>
    </lineage>
</organism>
<evidence type="ECO:0000313" key="3">
    <source>
        <dbReference type="EMBL" id="SVC71213.1"/>
    </source>
</evidence>
<protein>
    <recommendedName>
        <fullName evidence="2">Proline dehydrogenase domain-containing protein</fullName>
    </recommendedName>
</protein>
<keyword evidence="1" id="KW-0560">Oxidoreductase</keyword>
<reference evidence="3" key="1">
    <citation type="submission" date="2018-05" db="EMBL/GenBank/DDBJ databases">
        <authorList>
            <person name="Lanie J.A."/>
            <person name="Ng W.-L."/>
            <person name="Kazmierczak K.M."/>
            <person name="Andrzejewski T.M."/>
            <person name="Davidsen T.M."/>
            <person name="Wayne K.J."/>
            <person name="Tettelin H."/>
            <person name="Glass J.I."/>
            <person name="Rusch D."/>
            <person name="Podicherti R."/>
            <person name="Tsui H.-C.T."/>
            <person name="Winkler M.E."/>
        </authorList>
    </citation>
    <scope>NUCLEOTIDE SEQUENCE</scope>
</reference>
<dbReference type="PANTHER" id="PTHR13914:SF0">
    <property type="entry name" value="PROLINE DEHYDROGENASE 1, MITOCHONDRIAL"/>
    <property type="match status" value="1"/>
</dbReference>
<feature type="domain" description="Proline dehydrogenase" evidence="2">
    <location>
        <begin position="24"/>
        <end position="280"/>
    </location>
</feature>
<sequence>MKLLYPFAKRFIAGHDFDSAIPVISKLIWDGYDITIDYLGELSKTEEDCQNAWQQYVDIIEYYGLLHTPIDISIKPTQLGLLLEKVDCEAHLTDLAARAYEYGITIRLDMEDSSVTQDTIDLCLRIHKNYPNIGIALQSNLYRTPQDLNYLLQKNVSIRLVKGAYKEDITISYQRKDLIHDQFLKQALIMISDRCRSYYYLKNDVTPTPSIGTHDEDLINEILSYLPTIKIKKTDLFFEMLYGIRRDLCSSLKKDGYCVRLYVPFGTEWLPYTMRRLREYKNLKFIISNIIKEFWNEQYRRRKSTR</sequence>
<gene>
    <name evidence="3" type="ORF">METZ01_LOCUS324067</name>
</gene>
<dbReference type="InterPro" id="IPR015659">
    <property type="entry name" value="Proline_oxidase"/>
</dbReference>
<dbReference type="InterPro" id="IPR002872">
    <property type="entry name" value="Proline_DH_dom"/>
</dbReference>
<proteinExistence type="predicted"/>
<evidence type="ECO:0000259" key="2">
    <source>
        <dbReference type="Pfam" id="PF01619"/>
    </source>
</evidence>
<dbReference type="Gene3D" id="3.20.20.220">
    <property type="match status" value="1"/>
</dbReference>
<dbReference type="PANTHER" id="PTHR13914">
    <property type="entry name" value="PROLINE OXIDASE"/>
    <property type="match status" value="1"/>
</dbReference>
<dbReference type="SUPFAM" id="SSF51730">
    <property type="entry name" value="FAD-linked oxidoreductase"/>
    <property type="match status" value="1"/>
</dbReference>
<dbReference type="Pfam" id="PF01619">
    <property type="entry name" value="Pro_dh"/>
    <property type="match status" value="1"/>
</dbReference>